<proteinExistence type="predicted"/>
<evidence type="ECO:0000313" key="2">
    <source>
        <dbReference type="Proteomes" id="UP000268669"/>
    </source>
</evidence>
<dbReference type="InterPro" id="IPR006522">
    <property type="entry name" value="Phage_virion_morphogenesis"/>
</dbReference>
<name>A0ABN5R5A1_YERPU</name>
<reference evidence="1" key="1">
    <citation type="submission" date="2018-11" db="EMBL/GenBank/DDBJ databases">
        <title>FDA dAtabase for Regulatory Grade micrObial Sequences (FDA-ARGOS): Supporting development and validation of Infectious Disease Dx tests.</title>
        <authorList>
            <person name="Bliska J."/>
            <person name="Cleland M.-M."/>
            <person name="Tallon L."/>
            <person name="Sadzewicz L."/>
            <person name="Zhao X."/>
            <person name="Vavikolanu K."/>
            <person name="Mehta A."/>
            <person name="Aluvathingal J."/>
            <person name="Nadendla S."/>
            <person name="Yan Y."/>
            <person name="Sichtig H."/>
        </authorList>
    </citation>
    <scope>NUCLEOTIDE SEQUENCE [LARGE SCALE GENOMIC DNA]</scope>
    <source>
        <strain evidence="1">FDAARGOS_581</strain>
    </source>
</reference>
<dbReference type="RefSeq" id="WP_032466763.1">
    <property type="nucleotide sequence ID" value="NZ_CP033713.1"/>
</dbReference>
<protein>
    <submittedName>
        <fullName evidence="1">Phage virion morphogenesis protein</fullName>
    </submittedName>
</protein>
<evidence type="ECO:0000313" key="1">
    <source>
        <dbReference type="EMBL" id="AYW91667.1"/>
    </source>
</evidence>
<dbReference type="EMBL" id="CP033713">
    <property type="protein sequence ID" value="AYW91667.1"/>
    <property type="molecule type" value="Genomic_DNA"/>
</dbReference>
<organism evidence="1 2">
    <name type="scientific">Yersinia pseudotuberculosis</name>
    <dbReference type="NCBI Taxonomy" id="633"/>
    <lineage>
        <taxon>Bacteria</taxon>
        <taxon>Pseudomonadati</taxon>
        <taxon>Pseudomonadota</taxon>
        <taxon>Gammaproteobacteria</taxon>
        <taxon>Enterobacterales</taxon>
        <taxon>Yersiniaceae</taxon>
        <taxon>Yersinia</taxon>
    </lineage>
</organism>
<dbReference type="NCBIfam" id="TIGR01635">
    <property type="entry name" value="tail_comp_S"/>
    <property type="match status" value="1"/>
</dbReference>
<keyword evidence="2" id="KW-1185">Reference proteome</keyword>
<sequence length="183" mass="20426">MGDSMGIKFNVTDFERSLGELISKLEHREPLMRELAAAMGDAVEENFKNQGRPTWMGWSPAYAKKRAGGQILQLSGRLAASIIQESDNDSASIGSNVAYAAIHQFGGEIKRKARQQDMHFKQHKNGEVGNRFVKKSKSNFVQTATVGAHTIKMPARPFLHLTEQDVEAMENTGLDYFRRVIDS</sequence>
<accession>A0ABN5R5A1</accession>
<dbReference type="Proteomes" id="UP000268669">
    <property type="component" value="Chromosome"/>
</dbReference>
<dbReference type="Pfam" id="PF05069">
    <property type="entry name" value="Phage_tail_S"/>
    <property type="match status" value="1"/>
</dbReference>
<gene>
    <name evidence="1" type="ORF">EGX47_10295</name>
</gene>